<evidence type="ECO:0000256" key="1">
    <source>
        <dbReference type="SAM" id="MobiDB-lite"/>
    </source>
</evidence>
<name>A0A5Q3Q447_9PSEU</name>
<gene>
    <name evidence="3" type="ORF">GIY23_02645</name>
</gene>
<keyword evidence="2" id="KW-1133">Transmembrane helix</keyword>
<reference evidence="4" key="1">
    <citation type="submission" date="2019-11" db="EMBL/GenBank/DDBJ databases">
        <title>The complete genome sequence of Saccharopolyspora sp. E2A.</title>
        <authorList>
            <person name="Zhang G."/>
        </authorList>
    </citation>
    <scope>NUCLEOTIDE SEQUENCE [LARGE SCALE GENOMIC DNA]</scope>
    <source>
        <strain evidence="4">E2A</strain>
    </source>
</reference>
<evidence type="ECO:0000313" key="4">
    <source>
        <dbReference type="Proteomes" id="UP000371041"/>
    </source>
</evidence>
<accession>A0A5Q3Q447</accession>
<dbReference type="KEGG" id="sace:GIY23_02645"/>
<evidence type="ECO:0000313" key="3">
    <source>
        <dbReference type="EMBL" id="QGK68600.1"/>
    </source>
</evidence>
<keyword evidence="2" id="KW-0472">Membrane</keyword>
<feature type="region of interest" description="Disordered" evidence="1">
    <location>
        <begin position="32"/>
        <end position="77"/>
    </location>
</feature>
<feature type="transmembrane region" description="Helical" evidence="2">
    <location>
        <begin position="84"/>
        <end position="103"/>
    </location>
</feature>
<dbReference type="AlphaFoldDB" id="A0A5Q3Q447"/>
<proteinExistence type="predicted"/>
<organism evidence="3 4">
    <name type="scientific">Allosaccharopolyspora coralli</name>
    <dbReference type="NCBI Taxonomy" id="2665642"/>
    <lineage>
        <taxon>Bacteria</taxon>
        <taxon>Bacillati</taxon>
        <taxon>Actinomycetota</taxon>
        <taxon>Actinomycetes</taxon>
        <taxon>Pseudonocardiales</taxon>
        <taxon>Pseudonocardiaceae</taxon>
        <taxon>Allosaccharopolyspora</taxon>
    </lineage>
</organism>
<dbReference type="Proteomes" id="UP000371041">
    <property type="component" value="Chromosome"/>
</dbReference>
<evidence type="ECO:0000256" key="2">
    <source>
        <dbReference type="SAM" id="Phobius"/>
    </source>
</evidence>
<protein>
    <submittedName>
        <fullName evidence="3">Uncharacterized protein</fullName>
    </submittedName>
</protein>
<sequence>MRRTSGIYRWGLLILLTFAVMVMHHAPGLHDQAHEVPSPAGSAAQTQHHRAHDEPVRVEAGEVTTSPATTGLGDETHGSSSHDVLHLCLTIMLGFALLLFSAVTGEIRVRLPRASSERRPGLHRFRPALPVPRRLAMLCVLRL</sequence>
<dbReference type="RefSeq" id="WP_154075209.1">
    <property type="nucleotide sequence ID" value="NZ_CP045929.1"/>
</dbReference>
<keyword evidence="2" id="KW-0812">Transmembrane</keyword>
<feature type="transmembrane region" description="Helical" evidence="2">
    <location>
        <begin position="7"/>
        <end position="26"/>
    </location>
</feature>
<dbReference type="EMBL" id="CP045929">
    <property type="protein sequence ID" value="QGK68600.1"/>
    <property type="molecule type" value="Genomic_DNA"/>
</dbReference>
<feature type="compositionally biased region" description="Basic and acidic residues" evidence="1">
    <location>
        <begin position="51"/>
        <end position="60"/>
    </location>
</feature>
<keyword evidence="4" id="KW-1185">Reference proteome</keyword>